<evidence type="ECO:0000313" key="2">
    <source>
        <dbReference type="Proteomes" id="UP001596055"/>
    </source>
</evidence>
<gene>
    <name evidence="1" type="ORF">ACFPQA_07425</name>
</gene>
<sequence>MSSNKPNTGSDEIWQQHLRWLDLISNECRSNREKREREKRRNEQQG</sequence>
<dbReference type="RefSeq" id="WP_248153721.1">
    <property type="nucleotide sequence ID" value="NZ_JAKZAJ010000001.1"/>
</dbReference>
<keyword evidence="2" id="KW-1185">Reference proteome</keyword>
<accession>A0ABW0RJK2</accession>
<reference evidence="2" key="1">
    <citation type="journal article" date="2019" name="Int. J. Syst. Evol. Microbiol.">
        <title>The Global Catalogue of Microorganisms (GCM) 10K type strain sequencing project: providing services to taxonomists for standard genome sequencing and annotation.</title>
        <authorList>
            <consortium name="The Broad Institute Genomics Platform"/>
            <consortium name="The Broad Institute Genome Sequencing Center for Infectious Disease"/>
            <person name="Wu L."/>
            <person name="Ma J."/>
        </authorList>
    </citation>
    <scope>NUCLEOTIDE SEQUENCE [LARGE SCALE GENOMIC DNA]</scope>
    <source>
        <strain evidence="2">CGMCC 4.1799</strain>
    </source>
</reference>
<dbReference type="EMBL" id="JBHSNL010000001">
    <property type="protein sequence ID" value="MFC5544876.1"/>
    <property type="molecule type" value="Genomic_DNA"/>
</dbReference>
<proteinExistence type="predicted"/>
<evidence type="ECO:0000313" key="1">
    <source>
        <dbReference type="EMBL" id="MFC5544876.1"/>
    </source>
</evidence>
<organism evidence="1 2">
    <name type="scientific">Marinobacter koreensis</name>
    <dbReference type="NCBI Taxonomy" id="335974"/>
    <lineage>
        <taxon>Bacteria</taxon>
        <taxon>Pseudomonadati</taxon>
        <taxon>Pseudomonadota</taxon>
        <taxon>Gammaproteobacteria</taxon>
        <taxon>Pseudomonadales</taxon>
        <taxon>Marinobacteraceae</taxon>
        <taxon>Marinobacter</taxon>
    </lineage>
</organism>
<name>A0ABW0RJK2_9GAMM</name>
<protein>
    <submittedName>
        <fullName evidence="1">Uncharacterized protein</fullName>
    </submittedName>
</protein>
<comment type="caution">
    <text evidence="1">The sequence shown here is derived from an EMBL/GenBank/DDBJ whole genome shotgun (WGS) entry which is preliminary data.</text>
</comment>
<dbReference type="Proteomes" id="UP001596055">
    <property type="component" value="Unassembled WGS sequence"/>
</dbReference>